<dbReference type="Pfam" id="PF00082">
    <property type="entry name" value="Peptidase_S8"/>
    <property type="match status" value="1"/>
</dbReference>
<dbReference type="InterPro" id="IPR034197">
    <property type="entry name" value="Peptidases_S8_3"/>
</dbReference>
<evidence type="ECO:0000256" key="8">
    <source>
        <dbReference type="PIRSR" id="PIRSR615500-1"/>
    </source>
</evidence>
<dbReference type="Pfam" id="PF05922">
    <property type="entry name" value="Inhibitor_I9"/>
    <property type="match status" value="1"/>
</dbReference>
<feature type="signal peptide" evidence="10">
    <location>
        <begin position="1"/>
        <end position="24"/>
    </location>
</feature>
<dbReference type="InterPro" id="IPR037045">
    <property type="entry name" value="S8pro/Inhibitor_I9_sf"/>
</dbReference>
<dbReference type="PRINTS" id="PR00723">
    <property type="entry name" value="SUBTILISIN"/>
</dbReference>
<organism evidence="14 15">
    <name type="scientific">Parasponia andersonii</name>
    <name type="common">Sponia andersonii</name>
    <dbReference type="NCBI Taxonomy" id="3476"/>
    <lineage>
        <taxon>Eukaryota</taxon>
        <taxon>Viridiplantae</taxon>
        <taxon>Streptophyta</taxon>
        <taxon>Embryophyta</taxon>
        <taxon>Tracheophyta</taxon>
        <taxon>Spermatophyta</taxon>
        <taxon>Magnoliopsida</taxon>
        <taxon>eudicotyledons</taxon>
        <taxon>Gunneridae</taxon>
        <taxon>Pentapetalae</taxon>
        <taxon>rosids</taxon>
        <taxon>fabids</taxon>
        <taxon>Rosales</taxon>
        <taxon>Cannabaceae</taxon>
        <taxon>Parasponia</taxon>
    </lineage>
</organism>
<protein>
    <submittedName>
        <fullName evidence="14">Subtilase</fullName>
    </submittedName>
</protein>
<dbReference type="AlphaFoldDB" id="A0A2P5C8W2"/>
<evidence type="ECO:0000256" key="7">
    <source>
        <dbReference type="ARBA" id="ARBA00022825"/>
    </source>
</evidence>
<dbReference type="PANTHER" id="PTHR10795">
    <property type="entry name" value="PROPROTEIN CONVERTASE SUBTILISIN/KEXIN"/>
    <property type="match status" value="1"/>
</dbReference>
<dbReference type="GO" id="GO:0006508">
    <property type="term" value="P:proteolysis"/>
    <property type="evidence" value="ECO:0007669"/>
    <property type="project" value="UniProtKB-KW"/>
</dbReference>
<gene>
    <name evidence="14" type="primary">PanSBT40</name>
    <name evidence="14" type="ORF">PanWU01x14_173980</name>
</gene>
<dbReference type="Gene3D" id="3.30.70.80">
    <property type="entry name" value="Peptidase S8 propeptide/proteinase inhibitor I9"/>
    <property type="match status" value="1"/>
</dbReference>
<dbReference type="InterPro" id="IPR023828">
    <property type="entry name" value="Peptidase_S8_Ser-AS"/>
</dbReference>
<reference evidence="15" key="1">
    <citation type="submission" date="2016-06" db="EMBL/GenBank/DDBJ databases">
        <title>Parallel loss of symbiosis genes in relatives of nitrogen-fixing non-legume Parasponia.</title>
        <authorList>
            <person name="Van Velzen R."/>
            <person name="Holmer R."/>
            <person name="Bu F."/>
            <person name="Rutten L."/>
            <person name="Van Zeijl A."/>
            <person name="Liu W."/>
            <person name="Santuari L."/>
            <person name="Cao Q."/>
            <person name="Sharma T."/>
            <person name="Shen D."/>
            <person name="Roswanjaya Y."/>
            <person name="Wardhani T."/>
            <person name="Kalhor M.S."/>
            <person name="Jansen J."/>
            <person name="Van den Hoogen J."/>
            <person name="Gungor B."/>
            <person name="Hartog M."/>
            <person name="Hontelez J."/>
            <person name="Verver J."/>
            <person name="Yang W.-C."/>
            <person name="Schijlen E."/>
            <person name="Repin R."/>
            <person name="Schilthuizen M."/>
            <person name="Schranz E."/>
            <person name="Heidstra R."/>
            <person name="Miyata K."/>
            <person name="Fedorova E."/>
            <person name="Kohlen W."/>
            <person name="Bisseling T."/>
            <person name="Smit S."/>
            <person name="Geurts R."/>
        </authorList>
    </citation>
    <scope>NUCLEOTIDE SEQUENCE [LARGE SCALE GENOMIC DNA]</scope>
    <source>
        <strain evidence="15">cv. WU1-14</strain>
    </source>
</reference>
<feature type="chain" id="PRO_5015125566" evidence="10">
    <location>
        <begin position="25"/>
        <end position="775"/>
    </location>
</feature>
<evidence type="ECO:0000256" key="4">
    <source>
        <dbReference type="ARBA" id="ARBA00022670"/>
    </source>
</evidence>
<evidence type="ECO:0000256" key="5">
    <source>
        <dbReference type="ARBA" id="ARBA00022729"/>
    </source>
</evidence>
<dbReference type="Pfam" id="PF17766">
    <property type="entry name" value="fn3_6"/>
    <property type="match status" value="1"/>
</dbReference>
<dbReference type="GO" id="GO:0005576">
    <property type="term" value="C:extracellular region"/>
    <property type="evidence" value="ECO:0007669"/>
    <property type="project" value="UniProtKB-SubCell"/>
</dbReference>
<sequence length="775" mass="82397">MAKASQAFLLYSLLVATFVLNCHGDDRKVHVVYMGDRPQGDFSAASTHHSMLKTVLGSPLRAKDSLIYSYGKSINGFAAKLSDEEVAKFSDMEGVISVIPNRKFQLHTTRSWDFVGLSKSKLSGSQEGEVIIGLLDTGVWPESESFKDDNIGPPPAKWKGTCQGEGNFTCNNKIIGARYYNSDGDYSPTDFKSPRDSIGHGTHTASTAAGREVSGASFYGLANGTARGGVPNARIAVYKVCWGGGFCSLADILAGFDDAIADGVDIISVSIGGGGPIPYFEDPIAIGSFHAMKRGILTSSSAGNDGPDPLLISNYAPWLLTVAASTIDRKFVARAVLGNGQVFDGVTINSFDLNRTTYPLIWGGDAANYSAGFSKDISRYCFPRTLNSHQVAGKIVFCEAVWDGSGILLADGAGIIMADFVNTDVAFNFPLPSTLLTVEDGQKVLDYIKTTENPFATIEYSDTWDDAMAPSVVSFSSRGPNPITADILKPDLTAPGVDILAAWSPVSPPSVYDEDPRSVSYNIISGTSMSCPHASGVAAYVKAAHPDWSPAAIKSALMTTATILDSRKHEDLEFAYGSGQINPQQALDPGLIYDTSESDYIDFLCKQGYNTTTLRLITGDNSSACASTTPGRAWDLNYPSFAVAVQDGETINAEFTRTVTNVGPPNSTYGVIAYVHAKVAVTVQPPVLSFSAVGEKKSYKVTVSGPAITQQPIASGAVVWKDAGGSHVVRSPIVVYNYIPGIASIEYGGGKPDRKPGFVGKGSSIHNRNGFFGRN</sequence>
<dbReference type="SUPFAM" id="SSF52743">
    <property type="entry name" value="Subtilisin-like"/>
    <property type="match status" value="1"/>
</dbReference>
<dbReference type="Gene3D" id="2.60.40.2310">
    <property type="match status" value="1"/>
</dbReference>
<dbReference type="Proteomes" id="UP000237105">
    <property type="component" value="Unassembled WGS sequence"/>
</dbReference>
<dbReference type="PROSITE" id="PS51892">
    <property type="entry name" value="SUBTILASE"/>
    <property type="match status" value="1"/>
</dbReference>
<dbReference type="FunFam" id="3.30.70.80:FF:000002">
    <property type="entry name" value="Subtilisin-like protease SBT5.3"/>
    <property type="match status" value="1"/>
</dbReference>
<feature type="active site" description="Charge relay system" evidence="8 9">
    <location>
        <position position="200"/>
    </location>
</feature>
<proteinExistence type="inferred from homology"/>
<evidence type="ECO:0000256" key="1">
    <source>
        <dbReference type="ARBA" id="ARBA00004613"/>
    </source>
</evidence>
<dbReference type="EMBL" id="JXTB01000159">
    <property type="protein sequence ID" value="PON57492.1"/>
    <property type="molecule type" value="Genomic_DNA"/>
</dbReference>
<name>A0A2P5C8W2_PARAD</name>
<dbReference type="InterPro" id="IPR041469">
    <property type="entry name" value="Subtilisin-like_FN3"/>
</dbReference>
<dbReference type="InterPro" id="IPR036852">
    <property type="entry name" value="Peptidase_S8/S53_dom_sf"/>
</dbReference>
<dbReference type="GO" id="GO:0004252">
    <property type="term" value="F:serine-type endopeptidase activity"/>
    <property type="evidence" value="ECO:0007669"/>
    <property type="project" value="UniProtKB-UniRule"/>
</dbReference>
<dbReference type="OrthoDB" id="206201at2759"/>
<dbReference type="CDD" id="cd02120">
    <property type="entry name" value="PA_subtilisin_like"/>
    <property type="match status" value="1"/>
</dbReference>
<feature type="domain" description="Peptidase S8/S53" evidence="11">
    <location>
        <begin position="129"/>
        <end position="579"/>
    </location>
</feature>
<evidence type="ECO:0000256" key="3">
    <source>
        <dbReference type="ARBA" id="ARBA00022525"/>
    </source>
</evidence>
<evidence type="ECO:0000313" key="15">
    <source>
        <dbReference type="Proteomes" id="UP000237105"/>
    </source>
</evidence>
<evidence type="ECO:0000259" key="12">
    <source>
        <dbReference type="Pfam" id="PF05922"/>
    </source>
</evidence>
<keyword evidence="4 9" id="KW-0645">Protease</keyword>
<dbReference type="CDD" id="cd04852">
    <property type="entry name" value="Peptidases_S8_3"/>
    <property type="match status" value="1"/>
</dbReference>
<keyword evidence="5 10" id="KW-0732">Signal</keyword>
<dbReference type="InterPro" id="IPR010259">
    <property type="entry name" value="S8pro/Inhibitor_I9"/>
</dbReference>
<accession>A0A2P5C8W2</accession>
<evidence type="ECO:0000256" key="9">
    <source>
        <dbReference type="PROSITE-ProRule" id="PRU01240"/>
    </source>
</evidence>
<evidence type="ECO:0000256" key="6">
    <source>
        <dbReference type="ARBA" id="ARBA00022801"/>
    </source>
</evidence>
<dbReference type="FunFam" id="3.40.50.200:FF:000006">
    <property type="entry name" value="Subtilisin-like protease SBT1.5"/>
    <property type="match status" value="1"/>
</dbReference>
<feature type="active site" description="Charge relay system" evidence="8 9">
    <location>
        <position position="136"/>
    </location>
</feature>
<comment type="caution">
    <text evidence="14">The sequence shown here is derived from an EMBL/GenBank/DDBJ whole genome shotgun (WGS) entry which is preliminary data.</text>
</comment>
<evidence type="ECO:0000256" key="10">
    <source>
        <dbReference type="SAM" id="SignalP"/>
    </source>
</evidence>
<dbReference type="InterPro" id="IPR045051">
    <property type="entry name" value="SBT"/>
</dbReference>
<keyword evidence="15" id="KW-1185">Reference proteome</keyword>
<evidence type="ECO:0000259" key="11">
    <source>
        <dbReference type="Pfam" id="PF00082"/>
    </source>
</evidence>
<evidence type="ECO:0000256" key="2">
    <source>
        <dbReference type="ARBA" id="ARBA00011073"/>
    </source>
</evidence>
<keyword evidence="7 9" id="KW-0720">Serine protease</keyword>
<evidence type="ECO:0000259" key="13">
    <source>
        <dbReference type="Pfam" id="PF17766"/>
    </source>
</evidence>
<dbReference type="PROSITE" id="PS00138">
    <property type="entry name" value="SUBTILASE_SER"/>
    <property type="match status" value="1"/>
</dbReference>
<dbReference type="Gene3D" id="3.50.30.30">
    <property type="match status" value="1"/>
</dbReference>
<dbReference type="InterPro" id="IPR000209">
    <property type="entry name" value="Peptidase_S8/S53_dom"/>
</dbReference>
<dbReference type="GO" id="GO:0009609">
    <property type="term" value="P:response to symbiotic bacterium"/>
    <property type="evidence" value="ECO:0007669"/>
    <property type="project" value="UniProtKB-ARBA"/>
</dbReference>
<comment type="similarity">
    <text evidence="2 9">Belongs to the peptidase S8 family.</text>
</comment>
<keyword evidence="6 9" id="KW-0378">Hydrolase</keyword>
<feature type="domain" description="Inhibitor I9" evidence="12">
    <location>
        <begin position="30"/>
        <end position="107"/>
    </location>
</feature>
<feature type="active site" description="Charge relay system" evidence="8 9">
    <location>
        <position position="528"/>
    </location>
</feature>
<dbReference type="InterPro" id="IPR015500">
    <property type="entry name" value="Peptidase_S8_subtilisin-rel"/>
</dbReference>
<evidence type="ECO:0000313" key="14">
    <source>
        <dbReference type="EMBL" id="PON57492.1"/>
    </source>
</evidence>
<keyword evidence="3" id="KW-0964">Secreted</keyword>
<feature type="domain" description="Subtilisin-like protease fibronectin type-III" evidence="13">
    <location>
        <begin position="635"/>
        <end position="735"/>
    </location>
</feature>
<dbReference type="Gene3D" id="3.40.50.200">
    <property type="entry name" value="Peptidase S8/S53 domain"/>
    <property type="match status" value="1"/>
</dbReference>
<comment type="subcellular location">
    <subcellularLocation>
        <location evidence="1">Secreted</location>
    </subcellularLocation>
</comment>